<sequence>MSKNTLLTMSLSLSALLVACSSPSGITTQSRDFKSPTQWSNVHLNAKETEQLDNSIVAVDDWLRNFEDIKLIRLTEKSLSKNFQLKASAIDVAIAEQRLNISESTDWPALDLAFSGQRRKSIVSGNELYTTDYDLSLNLSYELDLWGKLSDQQQQDQLDYLAANLRYEDDKNNLVASVASAWFNLQEAQQLALLFEERARNLEHNLELIQASYRLGLNQALDIYLSQNDVSRELARVEEQRQKVLENKRSLEILLGDFPSSAITAPSELPRINSKIATGLPSDLLTRRKDIQALWYELLALDAGLAVAHKQRFPRIALSASTGTSAPDLSDLLDADALAWSLLGNVTTPLFDAGRLSSLEETARLQVVKQEQNYLLAVHNAFAEVENAISNRAALLSRYHYFVDARENALEAESLSFNQYMKGIVSYSAVLESQRRAFDAQTNVIQLTNQLLQNRIQLHIALGGSFEEVAEQSNTAAINQSDTDA</sequence>
<feature type="chain" id="PRO_5011332330" evidence="2">
    <location>
        <begin position="20"/>
        <end position="485"/>
    </location>
</feature>
<evidence type="ECO:0000313" key="5">
    <source>
        <dbReference type="Proteomes" id="UP000199308"/>
    </source>
</evidence>
<dbReference type="PROSITE" id="PS51257">
    <property type="entry name" value="PROKAR_LIPOPROTEIN"/>
    <property type="match status" value="1"/>
</dbReference>
<dbReference type="PANTHER" id="PTHR30203">
    <property type="entry name" value="OUTER MEMBRANE CATION EFFLUX PROTEIN"/>
    <property type="match status" value="1"/>
</dbReference>
<accession>A0A1I0F2Y7</accession>
<evidence type="ECO:0000256" key="1">
    <source>
        <dbReference type="ARBA" id="ARBA00007613"/>
    </source>
</evidence>
<keyword evidence="2" id="KW-1134">Transmembrane beta strand</keyword>
<dbReference type="AlphaFoldDB" id="A0A1I0F2Y7"/>
<dbReference type="Pfam" id="PF02321">
    <property type="entry name" value="OEP"/>
    <property type="match status" value="2"/>
</dbReference>
<comment type="similarity">
    <text evidence="1 2">Belongs to the outer membrane factor (OMF) (TC 1.B.17) family.</text>
</comment>
<keyword evidence="3" id="KW-0175">Coiled coil</keyword>
<keyword evidence="2" id="KW-0564">Palmitate</keyword>
<dbReference type="InterPro" id="IPR003423">
    <property type="entry name" value="OMP_efflux"/>
</dbReference>
<dbReference type="GO" id="GO:0015562">
    <property type="term" value="F:efflux transmembrane transporter activity"/>
    <property type="evidence" value="ECO:0007669"/>
    <property type="project" value="InterPro"/>
</dbReference>
<dbReference type="Gene3D" id="2.20.200.10">
    <property type="entry name" value="Outer membrane efflux proteins (OEP)"/>
    <property type="match status" value="1"/>
</dbReference>
<organism evidence="4 5">
    <name type="scientific">Thalassotalea agarivorans</name>
    <name type="common">Thalassomonas agarivorans</name>
    <dbReference type="NCBI Taxonomy" id="349064"/>
    <lineage>
        <taxon>Bacteria</taxon>
        <taxon>Pseudomonadati</taxon>
        <taxon>Pseudomonadota</taxon>
        <taxon>Gammaproteobacteria</taxon>
        <taxon>Alteromonadales</taxon>
        <taxon>Colwelliaceae</taxon>
        <taxon>Thalassotalea</taxon>
    </lineage>
</organism>
<dbReference type="InterPro" id="IPR010131">
    <property type="entry name" value="MdtP/NodT-like"/>
</dbReference>
<dbReference type="NCBIfam" id="TIGR01845">
    <property type="entry name" value="outer_NodT"/>
    <property type="match status" value="1"/>
</dbReference>
<dbReference type="EMBL" id="FOHK01000008">
    <property type="protein sequence ID" value="SET52385.1"/>
    <property type="molecule type" value="Genomic_DNA"/>
</dbReference>
<dbReference type="STRING" id="349064.SAMN05660429_02048"/>
<dbReference type="PANTHER" id="PTHR30203:SF24">
    <property type="entry name" value="BLR4935 PROTEIN"/>
    <property type="match status" value="1"/>
</dbReference>
<keyword evidence="2" id="KW-0812">Transmembrane</keyword>
<keyword evidence="2" id="KW-0732">Signal</keyword>
<keyword evidence="5" id="KW-1185">Reference proteome</keyword>
<dbReference type="OrthoDB" id="9770517at2"/>
<keyword evidence="2" id="KW-0472">Membrane</keyword>
<evidence type="ECO:0000256" key="3">
    <source>
        <dbReference type="SAM" id="Coils"/>
    </source>
</evidence>
<dbReference type="RefSeq" id="WP_093329797.1">
    <property type="nucleotide sequence ID" value="NZ_AP027363.1"/>
</dbReference>
<protein>
    <submittedName>
        <fullName evidence="4">Efflux transporter, outer membrane factor (OMF) lipoprotein, NodT family</fullName>
    </submittedName>
</protein>
<gene>
    <name evidence="4" type="ORF">SAMN05660429_02048</name>
</gene>
<feature type="signal peptide" evidence="2">
    <location>
        <begin position="1"/>
        <end position="19"/>
    </location>
</feature>
<dbReference type="Proteomes" id="UP000199308">
    <property type="component" value="Unassembled WGS sequence"/>
</dbReference>
<dbReference type="Gene3D" id="1.20.1600.10">
    <property type="entry name" value="Outer membrane efflux proteins (OEP)"/>
    <property type="match status" value="1"/>
</dbReference>
<feature type="coiled-coil region" evidence="3">
    <location>
        <begin position="185"/>
        <end position="254"/>
    </location>
</feature>
<evidence type="ECO:0000313" key="4">
    <source>
        <dbReference type="EMBL" id="SET52385.1"/>
    </source>
</evidence>
<dbReference type="SUPFAM" id="SSF56954">
    <property type="entry name" value="Outer membrane efflux proteins (OEP)"/>
    <property type="match status" value="1"/>
</dbReference>
<dbReference type="GO" id="GO:0009279">
    <property type="term" value="C:cell outer membrane"/>
    <property type="evidence" value="ECO:0007669"/>
    <property type="project" value="UniProtKB-SubCell"/>
</dbReference>
<proteinExistence type="inferred from homology"/>
<comment type="subcellular location">
    <subcellularLocation>
        <location evidence="2">Cell outer membrane</location>
        <topology evidence="2">Lipid-anchor</topology>
    </subcellularLocation>
</comment>
<reference evidence="4 5" key="1">
    <citation type="submission" date="2016-10" db="EMBL/GenBank/DDBJ databases">
        <authorList>
            <person name="de Groot N.N."/>
        </authorList>
    </citation>
    <scope>NUCLEOTIDE SEQUENCE [LARGE SCALE GENOMIC DNA]</scope>
    <source>
        <strain evidence="4 5">DSM 19706</strain>
    </source>
</reference>
<name>A0A1I0F2Y7_THASX</name>
<keyword evidence="2 4" id="KW-0449">Lipoprotein</keyword>
<evidence type="ECO:0000256" key="2">
    <source>
        <dbReference type="RuleBase" id="RU362097"/>
    </source>
</evidence>